<name>A0A318S2H0_WILLI</name>
<dbReference type="InterPro" id="IPR016208">
    <property type="entry name" value="Ald_Oxase/xanthine_DH-like"/>
</dbReference>
<reference evidence="5 6" key="1">
    <citation type="submission" date="2018-06" db="EMBL/GenBank/DDBJ databases">
        <title>Genomic Encyclopedia of Type Strains, Phase IV (KMG-IV): sequencing the most valuable type-strain genomes for metagenomic binning, comparative biology and taxonomic classification.</title>
        <authorList>
            <person name="Goeker M."/>
        </authorList>
    </citation>
    <scope>NUCLEOTIDE SEQUENCE [LARGE SCALE GENOMIC DNA]</scope>
    <source>
        <strain evidence="5 6">DSM 45521</strain>
    </source>
</reference>
<evidence type="ECO:0000256" key="2">
    <source>
        <dbReference type="ARBA" id="ARBA00023002"/>
    </source>
</evidence>
<feature type="region of interest" description="Disordered" evidence="3">
    <location>
        <begin position="237"/>
        <end position="256"/>
    </location>
</feature>
<dbReference type="InterPro" id="IPR008274">
    <property type="entry name" value="AldOxase/xan_DH_MoCoBD1"/>
</dbReference>
<evidence type="ECO:0000259" key="4">
    <source>
        <dbReference type="SMART" id="SM01008"/>
    </source>
</evidence>
<dbReference type="PANTHER" id="PTHR11908">
    <property type="entry name" value="XANTHINE DEHYDROGENASE"/>
    <property type="match status" value="1"/>
</dbReference>
<dbReference type="Gene3D" id="3.30.365.10">
    <property type="entry name" value="Aldehyde oxidase/xanthine dehydrogenase, molybdopterin binding domain"/>
    <property type="match status" value="2"/>
</dbReference>
<dbReference type="AlphaFoldDB" id="A0A318S2H0"/>
<dbReference type="SUPFAM" id="SSF54665">
    <property type="entry name" value="CO dehydrogenase molybdoprotein N-domain-like"/>
    <property type="match status" value="1"/>
</dbReference>
<dbReference type="InterPro" id="IPR036856">
    <property type="entry name" value="Ald_Oxase/Xan_DH_a/b_sf"/>
</dbReference>
<sequence length="328" mass="35112">MTALGVPHRRLESDDKVRGAAAYAADQRPAEDGVAHCHHVGAQINRGRVVAVDVESALSRPGVLAVLWHQNAPTLEQIDDAELLILQSAEVHYRGQIVAAVIATSAETAQAAAAGLDISYERAPDFDNALQRDHPNNYTPDEVNAGFPADAKRGDPEQALSDATHVVDHWYSTPAMHNNAMEPHASVARWHRNDGGAEVTVWDSTQAPSGVQGDLATLFGLKPERVRVIAEHVGGGFGGEGEHPAERSTGCDGGQAPAGYGPRRPPTVGHVYFCRLPNPDLFTSGTGRRFAGATVGRLPRHRATDLQDRRVRRADGRGNPTHLPVGPQ</sequence>
<dbReference type="Gene3D" id="3.90.1170.50">
    <property type="entry name" value="Aldehyde oxidase/xanthine dehydrogenase, a/b hammerhead"/>
    <property type="match status" value="1"/>
</dbReference>
<keyword evidence="1" id="KW-0500">Molybdenum</keyword>
<dbReference type="Proteomes" id="UP000247591">
    <property type="component" value="Unassembled WGS sequence"/>
</dbReference>
<dbReference type="PANTHER" id="PTHR11908:SF132">
    <property type="entry name" value="ALDEHYDE OXIDASE 1-RELATED"/>
    <property type="match status" value="1"/>
</dbReference>
<proteinExistence type="predicted"/>
<dbReference type="GO" id="GO:0016491">
    <property type="term" value="F:oxidoreductase activity"/>
    <property type="evidence" value="ECO:0007669"/>
    <property type="project" value="UniProtKB-KW"/>
</dbReference>
<dbReference type="Pfam" id="PF02738">
    <property type="entry name" value="MoCoBD_1"/>
    <property type="match status" value="1"/>
</dbReference>
<evidence type="ECO:0000313" key="5">
    <source>
        <dbReference type="EMBL" id="PYE20880.1"/>
    </source>
</evidence>
<dbReference type="GO" id="GO:0005506">
    <property type="term" value="F:iron ion binding"/>
    <property type="evidence" value="ECO:0007669"/>
    <property type="project" value="InterPro"/>
</dbReference>
<evidence type="ECO:0000256" key="3">
    <source>
        <dbReference type="SAM" id="MobiDB-lite"/>
    </source>
</evidence>
<evidence type="ECO:0000313" key="6">
    <source>
        <dbReference type="Proteomes" id="UP000247591"/>
    </source>
</evidence>
<evidence type="ECO:0000256" key="1">
    <source>
        <dbReference type="ARBA" id="ARBA00022505"/>
    </source>
</evidence>
<accession>A0A318S2H0</accession>
<keyword evidence="2" id="KW-0560">Oxidoreductase</keyword>
<dbReference type="InterPro" id="IPR037165">
    <property type="entry name" value="AldOxase/xan_DH_Mopterin-bd_sf"/>
</dbReference>
<protein>
    <submittedName>
        <fullName evidence="5">Aldehyde oxidase/xanthine dehydrogenase-like protein</fullName>
    </submittedName>
</protein>
<dbReference type="EMBL" id="QJSP01000001">
    <property type="protein sequence ID" value="PYE20880.1"/>
    <property type="molecule type" value="Genomic_DNA"/>
</dbReference>
<organism evidence="5 6">
    <name type="scientific">Williamsia limnetica</name>
    <dbReference type="NCBI Taxonomy" id="882452"/>
    <lineage>
        <taxon>Bacteria</taxon>
        <taxon>Bacillati</taxon>
        <taxon>Actinomycetota</taxon>
        <taxon>Actinomycetes</taxon>
        <taxon>Mycobacteriales</taxon>
        <taxon>Nocardiaceae</taxon>
        <taxon>Williamsia</taxon>
    </lineage>
</organism>
<comment type="caution">
    <text evidence="5">The sequence shown here is derived from an EMBL/GenBank/DDBJ whole genome shotgun (WGS) entry which is preliminary data.</text>
</comment>
<dbReference type="SUPFAM" id="SSF56003">
    <property type="entry name" value="Molybdenum cofactor-binding domain"/>
    <property type="match status" value="1"/>
</dbReference>
<dbReference type="Pfam" id="PF01315">
    <property type="entry name" value="Ald_Xan_dh_C"/>
    <property type="match status" value="1"/>
</dbReference>
<keyword evidence="6" id="KW-1185">Reference proteome</keyword>
<dbReference type="SMART" id="SM01008">
    <property type="entry name" value="Ald_Xan_dh_C"/>
    <property type="match status" value="1"/>
</dbReference>
<gene>
    <name evidence="5" type="ORF">DFR67_101271</name>
</gene>
<dbReference type="InterPro" id="IPR000674">
    <property type="entry name" value="Ald_Oxase/Xan_DH_a/b"/>
</dbReference>
<feature type="domain" description="Aldehyde oxidase/xanthine dehydrogenase a/b hammerhead" evidence="4">
    <location>
        <begin position="18"/>
        <end position="124"/>
    </location>
</feature>